<dbReference type="InterPro" id="IPR034051">
    <property type="entry name" value="TPP_II_domain"/>
</dbReference>
<dbReference type="PANTHER" id="PTHR43806">
    <property type="entry name" value="PEPTIDASE S8"/>
    <property type="match status" value="1"/>
</dbReference>
<dbReference type="Gene3D" id="3.40.50.200">
    <property type="entry name" value="Peptidase S8/S53 domain"/>
    <property type="match status" value="2"/>
</dbReference>
<keyword evidence="4" id="KW-0031">Aminopeptidase</keyword>
<dbReference type="Pfam" id="PF21223">
    <property type="entry name" value="TPPII_Ig-like-1"/>
    <property type="match status" value="1"/>
</dbReference>
<evidence type="ECO:0000259" key="11">
    <source>
        <dbReference type="Pfam" id="PF12580"/>
    </source>
</evidence>
<feature type="domain" description="Tripeptidyl-peptidase II first Ig-like" evidence="12">
    <location>
        <begin position="640"/>
        <end position="759"/>
    </location>
</feature>
<dbReference type="GO" id="GO:0004252">
    <property type="term" value="F:serine-type endopeptidase activity"/>
    <property type="evidence" value="ECO:0007669"/>
    <property type="project" value="UniProtKB-UniRule"/>
</dbReference>
<evidence type="ECO:0000256" key="5">
    <source>
        <dbReference type="ARBA" id="ARBA00022670"/>
    </source>
</evidence>
<dbReference type="InterPro" id="IPR036852">
    <property type="entry name" value="Peptidase_S8/S53_dom_sf"/>
</dbReference>
<dbReference type="InterPro" id="IPR046940">
    <property type="entry name" value="TPPII_Ig-like_sf"/>
</dbReference>
<evidence type="ECO:0000313" key="15">
    <source>
        <dbReference type="Proteomes" id="UP000239899"/>
    </source>
</evidence>
<dbReference type="GO" id="GO:0006508">
    <property type="term" value="P:proteolysis"/>
    <property type="evidence" value="ECO:0007669"/>
    <property type="project" value="UniProtKB-KW"/>
</dbReference>
<evidence type="ECO:0000256" key="4">
    <source>
        <dbReference type="ARBA" id="ARBA00022438"/>
    </source>
</evidence>
<protein>
    <recommendedName>
        <fullName evidence="3">tripeptidyl-peptidase II</fullName>
        <ecNumber evidence="3">3.4.14.10</ecNumber>
    </recommendedName>
</protein>
<keyword evidence="15" id="KW-1185">Reference proteome</keyword>
<evidence type="ECO:0000259" key="13">
    <source>
        <dbReference type="Pfam" id="PF21316"/>
    </source>
</evidence>
<sequence>MAKAYDGAQDESSVRLLAQRLAQSSLSQETATVHVLPSTCTPAPAWAPLATPGSGARPAAAQGAGASTDLVFRPSDRLRSAAANSPEPAPAQAGAAMSAEVTQQLDRAMVDDLFGGAMPKQEIQAAAFLKEHPAYDGRGVVVAIFDTGVDPGAAGLQTTTDGRPKVIDVVDCTGSGDVDTSKVVRADEDGCITGLNGNKLRLNPAWTNPSGEWRVGAKAAYELFPAGLKSRLQKERKKRWAEKQRTAVAQAVAAQARFAQEHPPGAALSEQDKKEKEELDARVKLLSELDEKYEDLGPMLDCVVWHDGEAWQAALDTSDMYEPGSGDGALADFTPMTNYRAKRQWGTFSAEDACNFALNIYDNGDILSIVVDAGSHGTHVAGITAAHHPEDPALNGIAPGAQIVSCKIGDTRLGSMETLVGLTRALITVLENECDLVNMSYGEATATPNAGRFIQLAEELVYKHHVIFVASAGNAGPALSTVGAPGGTSSAVLGIGAYVSPALAAAGHSVRGEMEAGQQYTWSSRGPAPDGDLGVNFSAPGGAIAPVPTWTQQKRQLMNGTSMASPCACGGLALLVSALKGEGQAVTPARIRRAVENTCLPVAERSPDGVLTYGRGLLQVDSAYKYLRRSAELDVPADLRFEVTARRSDGSSSRRGIYLRDPQGAKQPLTFHVDVSPKLHEGADTRSDRLGVEHKLLLLCTAHWVKAPAVLLLHHNGRGFEVELDPTALPEGLHYAELQAFDAIAEWRGPLFRLPITVIKPLDVETEPGSSSGVGAIVRPDCSVDLGTLHFQPGAELRRFVAVPGGATWAELKIRAGELDTPKSYMLRATALLPHTRYSDSEWRSFTQLSAHQEMSAAFAVTGGTTLELTFAQYWSSLGDASLSADLSFHGVQATPAKSLLVDGAAGPAKVYALASLRREKVKPQAKLDVLRIPLRPAEAELAPLLGARDTLPEGRVTHRLLLTYKLKLEEGGKVTPTLPALNRYVYDGELEAQMYMVFDGNKQRLAVGDIYPEPVQLKKGEYTIRVVLRHDDAGLLDKLKAMPMVVERKLDQAIQVPVYDTNSDAVKGSNAVTKERTLCKGERAAYFLGPVPEDKLPKDAAPGRLLAGSLTLGLLPAAAAGNGGNGNNGRACPAAVQLTFLVPPKKAEAPAPKDEPAPAPAGEEGQEGGQRFESRLAEALRDAQVKFLKELKCDTEEERQSYEELQAQLLAAHPAHLPLLLEALQRAQKAAAAAGKDGSSGEGDGEAARLQEAVVRAADAVVAAIDQAALAIFLAQKCGEEGPGAAARKKDMEERKSVLIEALAAKCGALLELQQAGSASASTAAGAAATASTSPADAGEVPPAGGAAAAAAGAADAAGSGAGEAADTGAFEAAFRELRKWVDTAADEKYVLLHAKRDMLAGRLASAYRTLDKVASPEDKPAAKDVLELRAQLLGQLGWAHWERHARRRMGRQEPELLLCCKKQDGTALELLWRATDGIALLGVETYRGRLWERKVLRDGSSGNVLLTAQAWGLRRRHWQLRDHNGDVVLDVYLRRMLWRFRRHGKGPVRYKLRAFEPYMQAPSIIAGPEHSRLVVRQCCRYGGAKGDALCEAAYGAAAALLGDGPMALPAAAVGEAAGGCQAAIAPRADQPLMALLLSIYRGLMPARALRQPR</sequence>
<dbReference type="InterPro" id="IPR048383">
    <property type="entry name" value="TPPII_Ig-like-1"/>
</dbReference>
<dbReference type="InterPro" id="IPR000209">
    <property type="entry name" value="Peptidase_S8/S53_dom"/>
</dbReference>
<feature type="region of interest" description="Disordered" evidence="9">
    <location>
        <begin position="1147"/>
        <end position="1172"/>
    </location>
</feature>
<feature type="region of interest" description="Disordered" evidence="9">
    <location>
        <begin position="47"/>
        <end position="67"/>
    </location>
</feature>
<feature type="active site" description="Charge relay system" evidence="8">
    <location>
        <position position="146"/>
    </location>
</feature>
<evidence type="ECO:0000256" key="8">
    <source>
        <dbReference type="PROSITE-ProRule" id="PRU01240"/>
    </source>
</evidence>
<evidence type="ECO:0000256" key="3">
    <source>
        <dbReference type="ARBA" id="ARBA00012462"/>
    </source>
</evidence>
<dbReference type="FunFam" id="3.40.50.200:FF:000013">
    <property type="entry name" value="Tripeptidyl-peptidase 2 homolog"/>
    <property type="match status" value="1"/>
</dbReference>
<dbReference type="PANTHER" id="PTHR43806:SF14">
    <property type="entry name" value="TRIPEPTIDYL-PEPTIDASE 2"/>
    <property type="match status" value="1"/>
</dbReference>
<evidence type="ECO:0000256" key="6">
    <source>
        <dbReference type="ARBA" id="ARBA00022801"/>
    </source>
</evidence>
<comment type="catalytic activity">
    <reaction evidence="1">
        <text>Release of an N-terminal tripeptide from a polypeptide.</text>
        <dbReference type="EC" id="3.4.14.10"/>
    </reaction>
</comment>
<dbReference type="PROSITE" id="PS00138">
    <property type="entry name" value="SUBTILASE_SER"/>
    <property type="match status" value="1"/>
</dbReference>
<dbReference type="Gene3D" id="6.10.250.3080">
    <property type="match status" value="1"/>
</dbReference>
<dbReference type="GO" id="GO:0008240">
    <property type="term" value="F:tripeptidyl-peptidase activity"/>
    <property type="evidence" value="ECO:0007669"/>
    <property type="project" value="UniProtKB-EC"/>
</dbReference>
<dbReference type="CDD" id="cd04857">
    <property type="entry name" value="Peptidases_S8_Tripeptidyl_Aminopeptidase_II"/>
    <property type="match status" value="1"/>
</dbReference>
<keyword evidence="5 8" id="KW-0645">Protease</keyword>
<keyword evidence="6 8" id="KW-0378">Hydrolase</keyword>
<dbReference type="Pfam" id="PF00082">
    <property type="entry name" value="Peptidase_S8"/>
    <property type="match status" value="1"/>
</dbReference>
<dbReference type="GO" id="GO:0004177">
    <property type="term" value="F:aminopeptidase activity"/>
    <property type="evidence" value="ECO:0007669"/>
    <property type="project" value="UniProtKB-KW"/>
</dbReference>
<gene>
    <name evidence="14" type="ORF">C2E21_6910</name>
</gene>
<dbReference type="GO" id="GO:0005829">
    <property type="term" value="C:cytosol"/>
    <property type="evidence" value="ECO:0007669"/>
    <property type="project" value="TreeGrafter"/>
</dbReference>
<reference evidence="14 15" key="1">
    <citation type="journal article" date="2018" name="Plant J.">
        <title>Genome sequences of Chlorella sorokiniana UTEX 1602 and Micractinium conductrix SAG 241.80: implications to maltose excretion by a green alga.</title>
        <authorList>
            <person name="Arriola M.B."/>
            <person name="Velmurugan N."/>
            <person name="Zhang Y."/>
            <person name="Plunkett M.H."/>
            <person name="Hondzo H."/>
            <person name="Barney B.M."/>
        </authorList>
    </citation>
    <scope>NUCLEOTIDE SEQUENCE [LARGE SCALE GENOMIC DNA]</scope>
    <source>
        <strain evidence="15">UTEX 1602</strain>
    </source>
</reference>
<name>A0A2P6TIJ6_CHLSO</name>
<dbReference type="STRING" id="3076.A0A2P6TIJ6"/>
<evidence type="ECO:0000259" key="12">
    <source>
        <dbReference type="Pfam" id="PF21223"/>
    </source>
</evidence>
<proteinExistence type="inferred from homology"/>
<dbReference type="InterPro" id="IPR023828">
    <property type="entry name" value="Peptidase_S8_Ser-AS"/>
</dbReference>
<feature type="domain" description="Peptidase S8/S53" evidence="10">
    <location>
        <begin position="137"/>
        <end position="599"/>
    </location>
</feature>
<dbReference type="Pfam" id="PF21316">
    <property type="entry name" value="TPPII_GBD"/>
    <property type="match status" value="1"/>
</dbReference>
<dbReference type="OrthoDB" id="10256524at2759"/>
<evidence type="ECO:0000313" key="14">
    <source>
        <dbReference type="EMBL" id="PRW39065.1"/>
    </source>
</evidence>
<evidence type="ECO:0000256" key="7">
    <source>
        <dbReference type="ARBA" id="ARBA00022825"/>
    </source>
</evidence>
<dbReference type="Gene3D" id="2.60.40.3170">
    <property type="match status" value="1"/>
</dbReference>
<comment type="caution">
    <text evidence="14">The sequence shown here is derived from an EMBL/GenBank/DDBJ whole genome shotgun (WGS) entry which is preliminary data.</text>
</comment>
<dbReference type="InterPro" id="IPR048384">
    <property type="entry name" value="TPPII_GBD"/>
</dbReference>
<evidence type="ECO:0000256" key="9">
    <source>
        <dbReference type="SAM" id="MobiDB-lite"/>
    </source>
</evidence>
<dbReference type="InterPro" id="IPR046939">
    <property type="entry name" value="TPPII_C_sf"/>
</dbReference>
<feature type="active site" description="Charge relay system" evidence="8">
    <location>
        <position position="562"/>
    </location>
</feature>
<dbReference type="Pfam" id="PF12580">
    <property type="entry name" value="TPPII"/>
    <property type="match status" value="1"/>
</dbReference>
<dbReference type="PRINTS" id="PR00723">
    <property type="entry name" value="SUBTILISIN"/>
</dbReference>
<dbReference type="InterPro" id="IPR022229">
    <property type="entry name" value="TPPII_Ig-like-2"/>
</dbReference>
<evidence type="ECO:0000256" key="2">
    <source>
        <dbReference type="ARBA" id="ARBA00011073"/>
    </source>
</evidence>
<keyword evidence="7 8" id="KW-0720">Serine protease</keyword>
<comment type="similarity">
    <text evidence="2 8">Belongs to the peptidase S8 family.</text>
</comment>
<evidence type="ECO:0000256" key="1">
    <source>
        <dbReference type="ARBA" id="ARBA00001910"/>
    </source>
</evidence>
<feature type="domain" description="Tripeptidyl peptidase II second Ig-like" evidence="11">
    <location>
        <begin position="916"/>
        <end position="1101"/>
    </location>
</feature>
<dbReference type="EMBL" id="LHPG02000014">
    <property type="protein sequence ID" value="PRW39065.1"/>
    <property type="molecule type" value="Genomic_DNA"/>
</dbReference>
<dbReference type="Gene3D" id="1.25.40.710">
    <property type="match status" value="1"/>
</dbReference>
<dbReference type="InterPro" id="IPR050131">
    <property type="entry name" value="Peptidase_S8_subtilisin-like"/>
</dbReference>
<dbReference type="Proteomes" id="UP000239899">
    <property type="component" value="Unassembled WGS sequence"/>
</dbReference>
<accession>A0A2P6TIJ6</accession>
<dbReference type="PROSITE" id="PS51892">
    <property type="entry name" value="SUBTILASE"/>
    <property type="match status" value="1"/>
</dbReference>
<dbReference type="InterPro" id="IPR015500">
    <property type="entry name" value="Peptidase_S8_subtilisin-rel"/>
</dbReference>
<evidence type="ECO:0000259" key="10">
    <source>
        <dbReference type="Pfam" id="PF00082"/>
    </source>
</evidence>
<feature type="compositionally biased region" description="Basic and acidic residues" evidence="9">
    <location>
        <begin position="1147"/>
        <end position="1157"/>
    </location>
</feature>
<feature type="domain" description="Tripeptidyl-peptidase II galactose-binding" evidence="13">
    <location>
        <begin position="791"/>
        <end position="879"/>
    </location>
</feature>
<dbReference type="EC" id="3.4.14.10" evidence="3"/>
<dbReference type="SUPFAM" id="SSF52743">
    <property type="entry name" value="Subtilisin-like"/>
    <property type="match status" value="1"/>
</dbReference>
<feature type="active site" description="Charge relay system" evidence="8">
    <location>
        <position position="376"/>
    </location>
</feature>
<organism evidence="14 15">
    <name type="scientific">Chlorella sorokiniana</name>
    <name type="common">Freshwater green alga</name>
    <dbReference type="NCBI Taxonomy" id="3076"/>
    <lineage>
        <taxon>Eukaryota</taxon>
        <taxon>Viridiplantae</taxon>
        <taxon>Chlorophyta</taxon>
        <taxon>core chlorophytes</taxon>
        <taxon>Trebouxiophyceae</taxon>
        <taxon>Chlorellales</taxon>
        <taxon>Chlorellaceae</taxon>
        <taxon>Chlorella clade</taxon>
        <taxon>Chlorella</taxon>
    </lineage>
</organism>